<comment type="caution">
    <text evidence="2">The sequence shown here is derived from an EMBL/GenBank/DDBJ whole genome shotgun (WGS) entry which is preliminary data.</text>
</comment>
<dbReference type="AlphaFoldDB" id="A0A5M6D8P0"/>
<keyword evidence="3" id="KW-1185">Reference proteome</keyword>
<dbReference type="PANTHER" id="PTHR43664:SF1">
    <property type="entry name" value="BETA-METHYLMALYL-COA DEHYDRATASE"/>
    <property type="match status" value="1"/>
</dbReference>
<dbReference type="EMBL" id="VWOX01000005">
    <property type="protein sequence ID" value="KAA5543887.1"/>
    <property type="molecule type" value="Genomic_DNA"/>
</dbReference>
<reference evidence="2 3" key="1">
    <citation type="submission" date="2019-08" db="EMBL/GenBank/DDBJ databases">
        <authorList>
            <person name="Dhanesh K."/>
            <person name="Kumar G."/>
            <person name="Sasikala C."/>
            <person name="Venkata Ramana C."/>
        </authorList>
    </citation>
    <scope>NUCLEOTIDE SEQUENCE [LARGE SCALE GENOMIC DNA]</scope>
    <source>
        <strain evidence="2 3">JC645</strain>
    </source>
</reference>
<dbReference type="Proteomes" id="UP000324479">
    <property type="component" value="Unassembled WGS sequence"/>
</dbReference>
<name>A0A5M6D8P0_9BACT</name>
<accession>A0A5M6D8P0</accession>
<evidence type="ECO:0000313" key="2">
    <source>
        <dbReference type="EMBL" id="KAA5543887.1"/>
    </source>
</evidence>
<dbReference type="InterPro" id="IPR002539">
    <property type="entry name" value="MaoC-like_dom"/>
</dbReference>
<feature type="domain" description="MaoC-like" evidence="1">
    <location>
        <begin position="25"/>
        <end position="117"/>
    </location>
</feature>
<dbReference type="PANTHER" id="PTHR43664">
    <property type="entry name" value="MONOAMINE OXIDASE-RELATED"/>
    <property type="match status" value="1"/>
</dbReference>
<proteinExistence type="predicted"/>
<gene>
    <name evidence="2" type="ORF">FYK55_10700</name>
</gene>
<dbReference type="InterPro" id="IPR052342">
    <property type="entry name" value="MCH/BMMD"/>
</dbReference>
<organism evidence="2 3">
    <name type="scientific">Roseiconus nitratireducens</name>
    <dbReference type="NCBI Taxonomy" id="2605748"/>
    <lineage>
        <taxon>Bacteria</taxon>
        <taxon>Pseudomonadati</taxon>
        <taxon>Planctomycetota</taxon>
        <taxon>Planctomycetia</taxon>
        <taxon>Pirellulales</taxon>
        <taxon>Pirellulaceae</taxon>
        <taxon>Roseiconus</taxon>
    </lineage>
</organism>
<evidence type="ECO:0000313" key="3">
    <source>
        <dbReference type="Proteomes" id="UP000324479"/>
    </source>
</evidence>
<sequence length="156" mass="17253">MIAKVDELVYAEDLSTGLCWTSEFRRVTAADVADFARLTGDNDPLHRDASESSPFGRPIAHGLLGLSILAGLGTRYPNASTLALVGIEDWEFIAPVFFGDSVQVRNEVVDVQPHGRRAVRVRWLRQLINDQGRVVQQGHFITLVGSRSRIVSSKPR</sequence>
<dbReference type="Gene3D" id="3.10.129.10">
    <property type="entry name" value="Hotdog Thioesterase"/>
    <property type="match status" value="1"/>
</dbReference>
<dbReference type="SUPFAM" id="SSF54637">
    <property type="entry name" value="Thioesterase/thiol ester dehydrase-isomerase"/>
    <property type="match status" value="1"/>
</dbReference>
<evidence type="ECO:0000259" key="1">
    <source>
        <dbReference type="Pfam" id="PF01575"/>
    </source>
</evidence>
<dbReference type="InterPro" id="IPR029069">
    <property type="entry name" value="HotDog_dom_sf"/>
</dbReference>
<protein>
    <submittedName>
        <fullName evidence="2">Acyl dehydratase</fullName>
    </submittedName>
</protein>
<dbReference type="Pfam" id="PF01575">
    <property type="entry name" value="MaoC_dehydratas"/>
    <property type="match status" value="1"/>
</dbReference>